<sequence>MNWCSRLRVVALSLLALAGTGLVLLGFHQLFLPVVGWLFPALQTPFYDLGVYGPYRAQSYVSFNLSSPLTSHVKWDSARCGDGFVLLTPSGDSVANPGPMILDGEGNLVWMSDQFGAVMNLKSQQYQGKNYLTFWGGHRDASSGQGAYYMLDETYQISHQVHVVGDNMHGDLHEFKITENNTALVTSYKKTVADLSGMGRPVDGWITDSIFQEIDIATGDLLFEWRASDHFDAGESHMTNPFAGYKEASPFDFFHINSIDKDAAGDYLISSRHLHLIATVSHETGEILWALGGERNQFKDLSDGAATDFKWQHDARWVSEAEGILTLFDNEEAGILHIEASHSKGMMLQLDVANRTVKLLHSYVSMQGTRAPSQGSLQVGPDGGLVVIGWGHSPAYSEFEVDGSLVCETHFGASWLDFWGRIVSYRTQKVQSWVGKPDYPPQAQMKHSSVYASWNGATEIQSWELQGATDGDKFESLDVVKKERNFESVFALDDSWKYTRYRVAGRDQAGNVLGYTAEFEKVTEHRMLEIILWLIPLVLVLGGAHFLCMRYVRSRGWPSLGTPRWKYSPLKMQSLV</sequence>
<dbReference type="EMBL" id="JBFMKM010000007">
    <property type="protein sequence ID" value="KAL1305498.1"/>
    <property type="molecule type" value="Genomic_DNA"/>
</dbReference>
<proteinExistence type="predicted"/>
<organism evidence="2 3">
    <name type="scientific">Neodothiora populina</name>
    <dbReference type="NCBI Taxonomy" id="2781224"/>
    <lineage>
        <taxon>Eukaryota</taxon>
        <taxon>Fungi</taxon>
        <taxon>Dikarya</taxon>
        <taxon>Ascomycota</taxon>
        <taxon>Pezizomycotina</taxon>
        <taxon>Dothideomycetes</taxon>
        <taxon>Dothideomycetidae</taxon>
        <taxon>Dothideales</taxon>
        <taxon>Dothioraceae</taxon>
        <taxon>Neodothiora</taxon>
    </lineage>
</organism>
<dbReference type="GeneID" id="95976074"/>
<accession>A0ABR3PHL1</accession>
<name>A0ABR3PHL1_9PEZI</name>
<keyword evidence="1" id="KW-1133">Transmembrane helix</keyword>
<protein>
    <recommendedName>
        <fullName evidence="4">Arylsulfotransferase</fullName>
    </recommendedName>
</protein>
<keyword evidence="3" id="KW-1185">Reference proteome</keyword>
<evidence type="ECO:0000256" key="1">
    <source>
        <dbReference type="SAM" id="Phobius"/>
    </source>
</evidence>
<dbReference type="PANTHER" id="PTHR35340:SF5">
    <property type="entry name" value="ASST-DOMAIN-CONTAINING PROTEIN"/>
    <property type="match status" value="1"/>
</dbReference>
<gene>
    <name evidence="2" type="ORF">AAFC00_002372</name>
</gene>
<dbReference type="Proteomes" id="UP001562354">
    <property type="component" value="Unassembled WGS sequence"/>
</dbReference>
<dbReference type="InterPro" id="IPR039535">
    <property type="entry name" value="ASST-like"/>
</dbReference>
<evidence type="ECO:0000313" key="2">
    <source>
        <dbReference type="EMBL" id="KAL1305498.1"/>
    </source>
</evidence>
<dbReference type="InterPro" id="IPR053143">
    <property type="entry name" value="Arylsulfate_ST"/>
</dbReference>
<dbReference type="Pfam" id="PF14269">
    <property type="entry name" value="Arylsulfotran_2"/>
    <property type="match status" value="1"/>
</dbReference>
<dbReference type="PANTHER" id="PTHR35340">
    <property type="entry name" value="PQQ ENZYME REPEAT PROTEIN-RELATED"/>
    <property type="match status" value="1"/>
</dbReference>
<feature type="transmembrane region" description="Helical" evidence="1">
    <location>
        <begin position="530"/>
        <end position="548"/>
    </location>
</feature>
<evidence type="ECO:0008006" key="4">
    <source>
        <dbReference type="Google" id="ProtNLM"/>
    </source>
</evidence>
<reference evidence="2 3" key="1">
    <citation type="submission" date="2024-07" db="EMBL/GenBank/DDBJ databases">
        <title>Draft sequence of the Neodothiora populina.</title>
        <authorList>
            <person name="Drown D.D."/>
            <person name="Schuette U.S."/>
            <person name="Buechlein A.B."/>
            <person name="Rusch D.R."/>
            <person name="Winton L.W."/>
            <person name="Adams G.A."/>
        </authorList>
    </citation>
    <scope>NUCLEOTIDE SEQUENCE [LARGE SCALE GENOMIC DNA]</scope>
    <source>
        <strain evidence="2 3">CPC 39397</strain>
    </source>
</reference>
<keyword evidence="1" id="KW-0812">Transmembrane</keyword>
<comment type="caution">
    <text evidence="2">The sequence shown here is derived from an EMBL/GenBank/DDBJ whole genome shotgun (WGS) entry which is preliminary data.</text>
</comment>
<evidence type="ECO:0000313" key="3">
    <source>
        <dbReference type="Proteomes" id="UP001562354"/>
    </source>
</evidence>
<keyword evidence="1" id="KW-0472">Membrane</keyword>
<dbReference type="RefSeq" id="XP_069201771.1">
    <property type="nucleotide sequence ID" value="XM_069348008.1"/>
</dbReference>